<evidence type="ECO:0000313" key="1">
    <source>
        <dbReference type="EMBL" id="KAJ1360532.1"/>
    </source>
</evidence>
<accession>A0AAD5N381</accession>
<comment type="caution">
    <text evidence="1">The sequence shown here is derived from an EMBL/GenBank/DDBJ whole genome shotgun (WGS) entry which is preliminary data.</text>
</comment>
<reference evidence="1" key="1">
    <citation type="submission" date="2021-06" db="EMBL/GenBank/DDBJ databases">
        <title>Parelaphostrongylus tenuis whole genome reference sequence.</title>
        <authorList>
            <person name="Garwood T.J."/>
            <person name="Larsen P.A."/>
            <person name="Fountain-Jones N.M."/>
            <person name="Garbe J.R."/>
            <person name="Macchietto M.G."/>
            <person name="Kania S.A."/>
            <person name="Gerhold R.W."/>
            <person name="Richards J.E."/>
            <person name="Wolf T.M."/>
        </authorList>
    </citation>
    <scope>NUCLEOTIDE SEQUENCE</scope>
    <source>
        <strain evidence="1">MNPRO001-30</strain>
        <tissue evidence="1">Meninges</tissue>
    </source>
</reference>
<sequence>MAGNLSPNLAESLEIIKRIRHTDLPKNPDSRSCMASKDASKLRDMENQLTFYSDRLQRLICQTVLPLRVRRGLFKDRILLVTNTHRRIEKGCCHTQRKKEYDFDAKAKCGECDEVHIILNDGRPSIHAI</sequence>
<dbReference type="EMBL" id="JAHQIW010003901">
    <property type="protein sequence ID" value="KAJ1360532.1"/>
    <property type="molecule type" value="Genomic_DNA"/>
</dbReference>
<evidence type="ECO:0000313" key="2">
    <source>
        <dbReference type="Proteomes" id="UP001196413"/>
    </source>
</evidence>
<dbReference type="Proteomes" id="UP001196413">
    <property type="component" value="Unassembled WGS sequence"/>
</dbReference>
<proteinExistence type="predicted"/>
<protein>
    <submittedName>
        <fullName evidence="1">Uncharacterized protein</fullName>
    </submittedName>
</protein>
<organism evidence="1 2">
    <name type="scientific">Parelaphostrongylus tenuis</name>
    <name type="common">Meningeal worm</name>
    <dbReference type="NCBI Taxonomy" id="148309"/>
    <lineage>
        <taxon>Eukaryota</taxon>
        <taxon>Metazoa</taxon>
        <taxon>Ecdysozoa</taxon>
        <taxon>Nematoda</taxon>
        <taxon>Chromadorea</taxon>
        <taxon>Rhabditida</taxon>
        <taxon>Rhabditina</taxon>
        <taxon>Rhabditomorpha</taxon>
        <taxon>Strongyloidea</taxon>
        <taxon>Metastrongylidae</taxon>
        <taxon>Parelaphostrongylus</taxon>
    </lineage>
</organism>
<gene>
    <name evidence="1" type="ORF">KIN20_019526</name>
</gene>
<dbReference type="AlphaFoldDB" id="A0AAD5N381"/>
<name>A0AAD5N381_PARTN</name>
<keyword evidence="2" id="KW-1185">Reference proteome</keyword>